<keyword evidence="6" id="KW-1185">Reference proteome</keyword>
<dbReference type="Pfam" id="PF00437">
    <property type="entry name" value="T2SSE"/>
    <property type="match status" value="1"/>
</dbReference>
<dbReference type="Proteomes" id="UP000682982">
    <property type="component" value="Unassembled WGS sequence"/>
</dbReference>
<evidence type="ECO:0000313" key="5">
    <source>
        <dbReference type="EMBL" id="MBR7794036.1"/>
    </source>
</evidence>
<organism evidence="5 6">
    <name type="scientific">Undibacterium rivi</name>
    <dbReference type="NCBI Taxonomy" id="2828729"/>
    <lineage>
        <taxon>Bacteria</taxon>
        <taxon>Pseudomonadati</taxon>
        <taxon>Pseudomonadota</taxon>
        <taxon>Betaproteobacteria</taxon>
        <taxon>Burkholderiales</taxon>
        <taxon>Oxalobacteraceae</taxon>
        <taxon>Undibacterium</taxon>
    </lineage>
</organism>
<dbReference type="RefSeq" id="WP_212680045.1">
    <property type="nucleotide sequence ID" value="NZ_JAGSPK010000006.1"/>
</dbReference>
<dbReference type="Gene3D" id="3.40.50.300">
    <property type="entry name" value="P-loop containing nucleotide triphosphate hydrolases"/>
    <property type="match status" value="1"/>
</dbReference>
<dbReference type="SUPFAM" id="SSF160246">
    <property type="entry name" value="EspE N-terminal domain-like"/>
    <property type="match status" value="1"/>
</dbReference>
<sequence length="562" mass="62732">MSTKLSFDQYLQTHHLVPAEVLDNVRLLQLEQFTPLPALLVRMGALSEEVLYQHLSDYTGLPLLTDDELHQAQTTFHATITQWEILPHWCQSQGMMIWHNEETGVTCCASKEPLNASVLEVLRLKAPADGKPLRFALVRPSSFEAFYAAQERREPKMAMSGDVMHLRELAEEGPIIELVNTVLSQAVTRRASDIHVEPGEYEFAIRLRVDGVMQDLSRFPLDKFDATVCRIKILSQLDIAERRLPQDGRMTARVNSEVFDVRVSVLPSAMGESVVMRLLRQDRKPYHLEDLGMMPDHAALFKRWIKMPNGIVLVTGPTGSGKTTTLYTALDIGNDGLNKIITVEDPVEYRLQGISQVQVNADIGFTFASALRSILRHDPDVVLIGEIRDQETASIAVQSALTGHLVFSTLHTNSAAGAVTRLMDMGIEPFLLGSSLKGVMAQRLVRCLCEACAVPAEVSLEAHKVLLEGVKEWRDELVPEPNLRTPVGCKQCNHTGFSGRVAIYELFEIDETVQHQILTQVSEADIIHYLRSKKIRSLRDDGMLKVWQGITTVDEVLSLSGS</sequence>
<evidence type="ECO:0000313" key="6">
    <source>
        <dbReference type="Proteomes" id="UP000682982"/>
    </source>
</evidence>
<evidence type="ECO:0000256" key="3">
    <source>
        <dbReference type="ARBA" id="ARBA00022840"/>
    </source>
</evidence>
<dbReference type="PANTHER" id="PTHR30258:SF2">
    <property type="entry name" value="COMG OPERON PROTEIN 1"/>
    <property type="match status" value="1"/>
</dbReference>
<comment type="caution">
    <text evidence="5">The sequence shown here is derived from an EMBL/GenBank/DDBJ whole genome shotgun (WGS) entry which is preliminary data.</text>
</comment>
<dbReference type="CDD" id="cd01129">
    <property type="entry name" value="PulE-GspE-like"/>
    <property type="match status" value="1"/>
</dbReference>
<name>A0ABS5H581_9BURK</name>
<dbReference type="PROSITE" id="PS00662">
    <property type="entry name" value="T2SP_E"/>
    <property type="match status" value="1"/>
</dbReference>
<dbReference type="EMBL" id="JAGSPK010000006">
    <property type="protein sequence ID" value="MBR7794036.1"/>
    <property type="molecule type" value="Genomic_DNA"/>
</dbReference>
<accession>A0ABS5H581</accession>
<dbReference type="SUPFAM" id="SSF52540">
    <property type="entry name" value="P-loop containing nucleoside triphosphate hydrolases"/>
    <property type="match status" value="1"/>
</dbReference>
<dbReference type="InterPro" id="IPR037257">
    <property type="entry name" value="T2SS_E_N_sf"/>
</dbReference>
<protein>
    <submittedName>
        <fullName evidence="5">Type II/IV secretion system protein</fullName>
    </submittedName>
</protein>
<dbReference type="PANTHER" id="PTHR30258">
    <property type="entry name" value="TYPE II SECRETION SYSTEM PROTEIN GSPE-RELATED"/>
    <property type="match status" value="1"/>
</dbReference>
<proteinExistence type="inferred from homology"/>
<evidence type="ECO:0000259" key="4">
    <source>
        <dbReference type="PROSITE" id="PS00662"/>
    </source>
</evidence>
<keyword evidence="3" id="KW-0067">ATP-binding</keyword>
<gene>
    <name evidence="5" type="ORF">KDM87_15695</name>
</gene>
<dbReference type="Gene3D" id="3.30.450.90">
    <property type="match status" value="1"/>
</dbReference>
<evidence type="ECO:0000256" key="1">
    <source>
        <dbReference type="ARBA" id="ARBA00006611"/>
    </source>
</evidence>
<evidence type="ECO:0000256" key="2">
    <source>
        <dbReference type="ARBA" id="ARBA00022741"/>
    </source>
</evidence>
<comment type="similarity">
    <text evidence="1">Belongs to the GSP E family.</text>
</comment>
<feature type="domain" description="Bacterial type II secretion system protein E" evidence="4">
    <location>
        <begin position="375"/>
        <end position="389"/>
    </location>
</feature>
<dbReference type="InterPro" id="IPR027417">
    <property type="entry name" value="P-loop_NTPase"/>
</dbReference>
<dbReference type="InterPro" id="IPR001482">
    <property type="entry name" value="T2SS/T4SS_dom"/>
</dbReference>
<reference evidence="5 6" key="1">
    <citation type="submission" date="2021-04" db="EMBL/GenBank/DDBJ databases">
        <title>novel species isolated from subtropical streams in China.</title>
        <authorList>
            <person name="Lu H."/>
        </authorList>
    </citation>
    <scope>NUCLEOTIDE SEQUENCE [LARGE SCALE GENOMIC DNA]</scope>
    <source>
        <strain evidence="5 6">FT147W</strain>
    </source>
</reference>
<keyword evidence="2" id="KW-0547">Nucleotide-binding</keyword>